<comment type="caution">
    <text evidence="1">The sequence shown here is derived from an EMBL/GenBank/DDBJ whole genome shotgun (WGS) entry which is preliminary data.</text>
</comment>
<dbReference type="Proteomes" id="UP000293550">
    <property type="component" value="Unassembled WGS sequence"/>
</dbReference>
<reference evidence="1 2" key="1">
    <citation type="submission" date="2018-10" db="EMBL/GenBank/DDBJ databases">
        <title>An updated phylogeny of the Alphaproteobacteria reveals that the parasitic Rickettsiales and Holosporales have independent origins.</title>
        <authorList>
            <person name="Munoz-Gomez S.A."/>
            <person name="Hess S."/>
            <person name="Burger G."/>
            <person name="Lang B.F."/>
            <person name="Susko E."/>
            <person name="Slamovits C.H."/>
            <person name="Roger A.J."/>
        </authorList>
    </citation>
    <scope>NUCLEOTIDE SEQUENCE [LARGE SCALE GENOMIC DNA]</scope>
    <source>
        <strain evidence="1">HOLO01</strain>
    </source>
</reference>
<gene>
    <name evidence="1" type="ORF">EQU50_06095</name>
</gene>
<protein>
    <submittedName>
        <fullName evidence="1">Rpn family recombination-promoting nuclease/putative transposase</fullName>
    </submittedName>
</protein>
<dbReference type="OrthoDB" id="7164527at2"/>
<sequence length="288" mass="33524">MLTKFLDPKNDVAFRRIFGTERNKDILIDFLNDMITFKGGEPITEVTFLKTVQDPEIAALKTSIVDVLCQDEKGNTYIVEMQVAKERGFEKRAQYYAAKAYSAQLPINGKYHDLKEVIFLAIADFVMFPDKQAYKSDHIILDKVSHEHDLKDFSFTFLELPKLDKSLEESTTKIEKWVYFFKHGEDTPEKDVEHLLKNTNTLYRAYEELNRFSWNEEELRTYEQTEKYEGCYIASMDQKYDEGMEKDRAEGEKKAQLAIAKKLLNSGMDIDTIVSITNLSRKDIEGLK</sequence>
<dbReference type="NCBIfam" id="TIGR01784">
    <property type="entry name" value="T_den_put_tspse"/>
    <property type="match status" value="1"/>
</dbReference>
<dbReference type="PANTHER" id="PTHR41317:SF1">
    <property type="entry name" value="PD-(D_E)XK NUCLEASE FAMILY TRANSPOSASE"/>
    <property type="match status" value="1"/>
</dbReference>
<dbReference type="AlphaFoldDB" id="A0A4Q7DHP3"/>
<dbReference type="InterPro" id="IPR010106">
    <property type="entry name" value="RpnA"/>
</dbReference>
<dbReference type="EMBL" id="SCFB01000007">
    <property type="protein sequence ID" value="RZI45669.1"/>
    <property type="molecule type" value="Genomic_DNA"/>
</dbReference>
<keyword evidence="2" id="KW-1185">Reference proteome</keyword>
<proteinExistence type="predicted"/>
<dbReference type="Pfam" id="PF12784">
    <property type="entry name" value="PDDEXK_2"/>
    <property type="match status" value="1"/>
</dbReference>
<evidence type="ECO:0000313" key="1">
    <source>
        <dbReference type="EMBL" id="RZI45669.1"/>
    </source>
</evidence>
<accession>A0A4Q7DHP3</accession>
<dbReference type="PANTHER" id="PTHR41317">
    <property type="entry name" value="PD-(D_E)XK NUCLEASE FAMILY TRANSPOSASE"/>
    <property type="match status" value="1"/>
</dbReference>
<dbReference type="RefSeq" id="WP_130154250.1">
    <property type="nucleotide sequence ID" value="NZ_SCFB01000007.1"/>
</dbReference>
<evidence type="ECO:0000313" key="2">
    <source>
        <dbReference type="Proteomes" id="UP000293550"/>
    </source>
</evidence>
<organism evidence="1 2">
    <name type="scientific">Candidatus Finniella inopinata</name>
    <dbReference type="NCBI Taxonomy" id="1696036"/>
    <lineage>
        <taxon>Bacteria</taxon>
        <taxon>Pseudomonadati</taxon>
        <taxon>Pseudomonadota</taxon>
        <taxon>Alphaproteobacteria</taxon>
        <taxon>Holosporales</taxon>
        <taxon>Candidatus Paracaedibacteraceae</taxon>
        <taxon>Candidatus Finniella</taxon>
    </lineage>
</organism>
<name>A0A4Q7DHP3_9PROT</name>